<name>A0A1J5Q5F1_9ZZZZ</name>
<proteinExistence type="predicted"/>
<comment type="caution">
    <text evidence="1">The sequence shown here is derived from an EMBL/GenBank/DDBJ whole genome shotgun (WGS) entry which is preliminary data.</text>
</comment>
<gene>
    <name evidence="1" type="ORF">GALL_431100</name>
</gene>
<dbReference type="EMBL" id="MLJW01002235">
    <property type="protein sequence ID" value="OIQ75223.1"/>
    <property type="molecule type" value="Genomic_DNA"/>
</dbReference>
<evidence type="ECO:0000313" key="1">
    <source>
        <dbReference type="EMBL" id="OIQ75223.1"/>
    </source>
</evidence>
<dbReference type="AlphaFoldDB" id="A0A1J5Q5F1"/>
<protein>
    <submittedName>
        <fullName evidence="1">Uncharacterized protein</fullName>
    </submittedName>
</protein>
<organism evidence="1">
    <name type="scientific">mine drainage metagenome</name>
    <dbReference type="NCBI Taxonomy" id="410659"/>
    <lineage>
        <taxon>unclassified sequences</taxon>
        <taxon>metagenomes</taxon>
        <taxon>ecological metagenomes</taxon>
    </lineage>
</organism>
<sequence length="88" mass="10091">MLHNCGNSSRLLLRKKLPMGVKYASGLLSKCVATAGEVFAPHPVRPIEGWPLWTKWGRYPFFSCCVHFETLLAAWELKDPHLFDTRMM</sequence>
<accession>A0A1J5Q5F1</accession>
<reference evidence="1" key="1">
    <citation type="submission" date="2016-10" db="EMBL/GenBank/DDBJ databases">
        <title>Sequence of Gallionella enrichment culture.</title>
        <authorList>
            <person name="Poehlein A."/>
            <person name="Muehling M."/>
            <person name="Daniel R."/>
        </authorList>
    </citation>
    <scope>NUCLEOTIDE SEQUENCE</scope>
</reference>